<reference evidence="4 5" key="1">
    <citation type="submission" date="2024-05" db="EMBL/GenBank/DDBJ databases">
        <title>Haplotype-resolved chromosome-level genome assembly of Huyou (Citrus changshanensis).</title>
        <authorList>
            <person name="Miao C."/>
            <person name="Chen W."/>
            <person name="Wu Y."/>
            <person name="Wang L."/>
            <person name="Zhao S."/>
            <person name="Grierson D."/>
            <person name="Xu C."/>
            <person name="Chen K."/>
        </authorList>
    </citation>
    <scope>NUCLEOTIDE SEQUENCE [LARGE SCALE GENOMIC DNA]</scope>
    <source>
        <strain evidence="4">01-14</strain>
        <tissue evidence="4">Leaf</tissue>
    </source>
</reference>
<comment type="caution">
    <text evidence="4">The sequence shown here is derived from an EMBL/GenBank/DDBJ whole genome shotgun (WGS) entry which is preliminary data.</text>
</comment>
<evidence type="ECO:0000256" key="1">
    <source>
        <dbReference type="ARBA" id="ARBA00022723"/>
    </source>
</evidence>
<accession>A0AAP0QV67</accession>
<dbReference type="Proteomes" id="UP001428341">
    <property type="component" value="Unassembled WGS sequence"/>
</dbReference>
<sequence>MATDRLRFNLNHISPPAKCDDPEMAEDPGESKVIKQLERTCRRLVSSEKGHGTSETLIKEAKHIAHKFFDLPCKEKDQDQLTPGAGYRGYKKFEKL</sequence>
<evidence type="ECO:0000313" key="4">
    <source>
        <dbReference type="EMBL" id="KAK9228327.1"/>
    </source>
</evidence>
<keyword evidence="1" id="KW-0479">Metal-binding</keyword>
<dbReference type="SUPFAM" id="SSF51197">
    <property type="entry name" value="Clavaminate synthase-like"/>
    <property type="match status" value="1"/>
</dbReference>
<keyword evidence="5" id="KW-1185">Reference proteome</keyword>
<organism evidence="4 5">
    <name type="scientific">Citrus x changshan-huyou</name>
    <dbReference type="NCBI Taxonomy" id="2935761"/>
    <lineage>
        <taxon>Eukaryota</taxon>
        <taxon>Viridiplantae</taxon>
        <taxon>Streptophyta</taxon>
        <taxon>Embryophyta</taxon>
        <taxon>Tracheophyta</taxon>
        <taxon>Spermatophyta</taxon>
        <taxon>Magnoliopsida</taxon>
        <taxon>eudicotyledons</taxon>
        <taxon>Gunneridae</taxon>
        <taxon>Pentapetalae</taxon>
        <taxon>rosids</taxon>
        <taxon>malvids</taxon>
        <taxon>Sapindales</taxon>
        <taxon>Rutaceae</taxon>
        <taxon>Aurantioideae</taxon>
        <taxon>Citrus</taxon>
    </lineage>
</organism>
<evidence type="ECO:0000256" key="2">
    <source>
        <dbReference type="ARBA" id="ARBA00023004"/>
    </source>
</evidence>
<dbReference type="EMBL" id="JBCGBO010000001">
    <property type="protein sequence ID" value="KAK9228327.1"/>
    <property type="molecule type" value="Genomic_DNA"/>
</dbReference>
<dbReference type="GO" id="GO:0046872">
    <property type="term" value="F:metal ion binding"/>
    <property type="evidence" value="ECO:0007669"/>
    <property type="project" value="UniProtKB-KW"/>
</dbReference>
<feature type="domain" description="Non-haem dioxygenase N-terminal" evidence="3">
    <location>
        <begin position="27"/>
        <end position="93"/>
    </location>
</feature>
<dbReference type="InterPro" id="IPR026992">
    <property type="entry name" value="DIOX_N"/>
</dbReference>
<keyword evidence="2" id="KW-0408">Iron</keyword>
<evidence type="ECO:0000259" key="3">
    <source>
        <dbReference type="Pfam" id="PF14226"/>
    </source>
</evidence>
<protein>
    <recommendedName>
        <fullName evidence="3">Non-haem dioxygenase N-terminal domain-containing protein</fullName>
    </recommendedName>
</protein>
<dbReference type="Pfam" id="PF14226">
    <property type="entry name" value="DIOX_N"/>
    <property type="match status" value="1"/>
</dbReference>
<proteinExistence type="predicted"/>
<dbReference type="AlphaFoldDB" id="A0AAP0QV67"/>
<gene>
    <name evidence="4" type="ORF">WN944_021277</name>
</gene>
<dbReference type="Gene3D" id="2.60.120.330">
    <property type="entry name" value="B-lactam Antibiotic, Isopenicillin N Synthase, Chain"/>
    <property type="match status" value="1"/>
</dbReference>
<evidence type="ECO:0000313" key="5">
    <source>
        <dbReference type="Proteomes" id="UP001428341"/>
    </source>
</evidence>
<name>A0AAP0QV67_9ROSI</name>
<dbReference type="InterPro" id="IPR027443">
    <property type="entry name" value="IPNS-like_sf"/>
</dbReference>